<protein>
    <submittedName>
        <fullName evidence="2">Uncharacterized protein</fullName>
    </submittedName>
</protein>
<organism evidence="2">
    <name type="scientific">viral metagenome</name>
    <dbReference type="NCBI Taxonomy" id="1070528"/>
    <lineage>
        <taxon>unclassified sequences</taxon>
        <taxon>metagenomes</taxon>
        <taxon>organismal metagenomes</taxon>
    </lineage>
</organism>
<evidence type="ECO:0000256" key="1">
    <source>
        <dbReference type="SAM" id="MobiDB-lite"/>
    </source>
</evidence>
<feature type="region of interest" description="Disordered" evidence="1">
    <location>
        <begin position="136"/>
        <end position="162"/>
    </location>
</feature>
<reference evidence="2" key="1">
    <citation type="journal article" date="2020" name="Nature">
        <title>Giant virus diversity and host interactions through global metagenomics.</title>
        <authorList>
            <person name="Schulz F."/>
            <person name="Roux S."/>
            <person name="Paez-Espino D."/>
            <person name="Jungbluth S."/>
            <person name="Walsh D.A."/>
            <person name="Denef V.J."/>
            <person name="McMahon K.D."/>
            <person name="Konstantinidis K.T."/>
            <person name="Eloe-Fadrosh E.A."/>
            <person name="Kyrpides N.C."/>
            <person name="Woyke T."/>
        </authorList>
    </citation>
    <scope>NUCLEOTIDE SEQUENCE</scope>
    <source>
        <strain evidence="2">GVMAG-M-3300027736-24</strain>
    </source>
</reference>
<accession>A0A6C0JLU3</accession>
<sequence>MSNECKEFNNLKYRTMISTGTNIETNVGTTEETLNNFLNMDIENNKKGVWSKLSKTEKIKKIKKYVNEKLKVEYNLSDDEKNIAIRFFSLLIERKKLSKNNELNYNQEDGFIECVGGLAFNPETRKFNIVTEVTHKKTKKNSTTTNASISTNTSPNTNSNTI</sequence>
<dbReference type="AlphaFoldDB" id="A0A6C0JLU3"/>
<name>A0A6C0JLU3_9ZZZZ</name>
<evidence type="ECO:0000313" key="2">
    <source>
        <dbReference type="EMBL" id="QHU05730.1"/>
    </source>
</evidence>
<feature type="compositionally biased region" description="Low complexity" evidence="1">
    <location>
        <begin position="141"/>
        <end position="162"/>
    </location>
</feature>
<dbReference type="EMBL" id="MN740418">
    <property type="protein sequence ID" value="QHU05730.1"/>
    <property type="molecule type" value="Genomic_DNA"/>
</dbReference>
<proteinExistence type="predicted"/>